<dbReference type="GO" id="GO:0016020">
    <property type="term" value="C:membrane"/>
    <property type="evidence" value="ECO:0007669"/>
    <property type="project" value="TreeGrafter"/>
</dbReference>
<dbReference type="RefSeq" id="WP_101780743.1">
    <property type="nucleotide sequence ID" value="NZ_CP025543.1"/>
</dbReference>
<accession>A0A2K9LUG0</accession>
<dbReference type="AlphaFoldDB" id="A0A2K9LUG0"/>
<dbReference type="Gene3D" id="3.20.20.370">
    <property type="entry name" value="Glycoside hydrolase/deacetylase"/>
    <property type="match status" value="1"/>
</dbReference>
<dbReference type="OrthoDB" id="9812065at2"/>
<dbReference type="InterPro" id="IPR011330">
    <property type="entry name" value="Glyco_hydro/deAcase_b/a-brl"/>
</dbReference>
<keyword evidence="5" id="KW-1185">Reference proteome</keyword>
<gene>
    <name evidence="4" type="ORF">SMONO_v1c04370</name>
</gene>
<keyword evidence="2" id="KW-0378">Hydrolase</keyword>
<dbReference type="CDD" id="cd10917">
    <property type="entry name" value="CE4_NodB_like_6s_7s"/>
    <property type="match status" value="1"/>
</dbReference>
<dbReference type="Proteomes" id="UP000234790">
    <property type="component" value="Chromosome"/>
</dbReference>
<dbReference type="InterPro" id="IPR050248">
    <property type="entry name" value="Polysacc_deacetylase_ArnD"/>
</dbReference>
<evidence type="ECO:0000256" key="2">
    <source>
        <dbReference type="ARBA" id="ARBA00022801"/>
    </source>
</evidence>
<dbReference type="GO" id="GO:0005975">
    <property type="term" value="P:carbohydrate metabolic process"/>
    <property type="evidence" value="ECO:0007669"/>
    <property type="project" value="InterPro"/>
</dbReference>
<dbReference type="EMBL" id="CP025543">
    <property type="protein sequence ID" value="AUM62686.1"/>
    <property type="molecule type" value="Genomic_DNA"/>
</dbReference>
<dbReference type="PANTHER" id="PTHR10587">
    <property type="entry name" value="GLYCOSYL TRANSFERASE-RELATED"/>
    <property type="match status" value="1"/>
</dbReference>
<proteinExistence type="predicted"/>
<keyword evidence="1" id="KW-0479">Metal-binding</keyword>
<sequence>MNKSRFKFVNIFFLFTLIFCFAFNLSSLKVNYEVNRISTNEKVVMITFDDGPSPTDENIMDILKEYNYKATFFGTGINYAKYFEDGGKTKKIVDRMIDEGHSLGNHSYYHNNYLLNTKEAYEEFHKTSDMIVKIYKINGIEKQISDIPVRMPYLQYHRGMGYLQKQLEIDYFVRGYLGCDYDESICGKDKILKQYKSHLKKGQILVAHTRDYATEWLPDLLDFFKKEGYKTANFEEGEFNYKNYGGLVF</sequence>
<evidence type="ECO:0000259" key="3">
    <source>
        <dbReference type="PROSITE" id="PS51677"/>
    </source>
</evidence>
<dbReference type="PROSITE" id="PS51677">
    <property type="entry name" value="NODB"/>
    <property type="match status" value="1"/>
</dbReference>
<evidence type="ECO:0000313" key="4">
    <source>
        <dbReference type="EMBL" id="AUM62686.1"/>
    </source>
</evidence>
<reference evidence="4 5" key="1">
    <citation type="submission" date="2017-12" db="EMBL/GenBank/DDBJ databases">
        <title>Complete genome sequence of Spiroplasma monobiae MQ-1 (ATCC 33825).</title>
        <authorList>
            <person name="Tsai Y.-M."/>
            <person name="Lo W.-S."/>
            <person name="Wu P.-S."/>
            <person name="Cho S.-T."/>
            <person name="Kuo C.-H."/>
        </authorList>
    </citation>
    <scope>NUCLEOTIDE SEQUENCE [LARGE SCALE GENOMIC DNA]</scope>
    <source>
        <strain evidence="4 5">MQ-1</strain>
    </source>
</reference>
<name>A0A2K9LUG0_SPISQ</name>
<protein>
    <recommendedName>
        <fullName evidence="3">NodB homology domain-containing protein</fullName>
    </recommendedName>
</protein>
<dbReference type="PANTHER" id="PTHR10587:SF133">
    <property type="entry name" value="CHITIN DEACETYLASE 1-RELATED"/>
    <property type="match status" value="1"/>
</dbReference>
<feature type="domain" description="NodB homology" evidence="3">
    <location>
        <begin position="42"/>
        <end position="232"/>
    </location>
</feature>
<dbReference type="SUPFAM" id="SSF88713">
    <property type="entry name" value="Glycoside hydrolase/deacetylase"/>
    <property type="match status" value="1"/>
</dbReference>
<evidence type="ECO:0000256" key="1">
    <source>
        <dbReference type="ARBA" id="ARBA00022723"/>
    </source>
</evidence>
<organism evidence="4 5">
    <name type="scientific">Spiroplasma monobiae MQ-1</name>
    <dbReference type="NCBI Taxonomy" id="1336748"/>
    <lineage>
        <taxon>Bacteria</taxon>
        <taxon>Bacillati</taxon>
        <taxon>Mycoplasmatota</taxon>
        <taxon>Mollicutes</taxon>
        <taxon>Entomoplasmatales</taxon>
        <taxon>Spiroplasmataceae</taxon>
        <taxon>Spiroplasma</taxon>
    </lineage>
</organism>
<dbReference type="Pfam" id="PF01522">
    <property type="entry name" value="Polysacc_deac_1"/>
    <property type="match status" value="1"/>
</dbReference>
<dbReference type="InterPro" id="IPR002509">
    <property type="entry name" value="NODB_dom"/>
</dbReference>
<dbReference type="KEGG" id="smoo:SMONO_v1c04370"/>
<dbReference type="GO" id="GO:0016810">
    <property type="term" value="F:hydrolase activity, acting on carbon-nitrogen (but not peptide) bonds"/>
    <property type="evidence" value="ECO:0007669"/>
    <property type="project" value="InterPro"/>
</dbReference>
<dbReference type="GO" id="GO:0046872">
    <property type="term" value="F:metal ion binding"/>
    <property type="evidence" value="ECO:0007669"/>
    <property type="project" value="UniProtKB-KW"/>
</dbReference>
<evidence type="ECO:0000313" key="5">
    <source>
        <dbReference type="Proteomes" id="UP000234790"/>
    </source>
</evidence>